<evidence type="ECO:0000313" key="5">
    <source>
        <dbReference type="Proteomes" id="UP000547058"/>
    </source>
</evidence>
<feature type="transmembrane region" description="Helical" evidence="1">
    <location>
        <begin position="160"/>
        <end position="179"/>
    </location>
</feature>
<feature type="domain" description="SGNH" evidence="3">
    <location>
        <begin position="398"/>
        <end position="591"/>
    </location>
</feature>
<evidence type="ECO:0000313" key="4">
    <source>
        <dbReference type="EMBL" id="MBA8683543.1"/>
    </source>
</evidence>
<dbReference type="AlphaFoldDB" id="A0A7W3IIW9"/>
<feature type="transmembrane region" description="Helical" evidence="1">
    <location>
        <begin position="294"/>
        <end position="315"/>
    </location>
</feature>
<keyword evidence="1" id="KW-1133">Transmembrane helix</keyword>
<name>A0A7W3IIW9_9GAMM</name>
<dbReference type="RefSeq" id="WP_182341365.1">
    <property type="nucleotide sequence ID" value="NZ_JACGXS010000013.1"/>
</dbReference>
<feature type="transmembrane region" description="Helical" evidence="1">
    <location>
        <begin position="327"/>
        <end position="345"/>
    </location>
</feature>
<dbReference type="PANTHER" id="PTHR23028">
    <property type="entry name" value="ACETYLTRANSFERASE"/>
    <property type="match status" value="1"/>
</dbReference>
<keyword evidence="5" id="KW-1185">Reference proteome</keyword>
<protein>
    <submittedName>
        <fullName evidence="4">Acyltransferase</fullName>
    </submittedName>
</protein>
<dbReference type="Pfam" id="PF19040">
    <property type="entry name" value="SGNH"/>
    <property type="match status" value="1"/>
</dbReference>
<dbReference type="EMBL" id="JACGXS010000013">
    <property type="protein sequence ID" value="MBA8683543.1"/>
    <property type="molecule type" value="Genomic_DNA"/>
</dbReference>
<feature type="transmembrane region" description="Helical" evidence="1">
    <location>
        <begin position="185"/>
        <end position="205"/>
    </location>
</feature>
<feature type="domain" description="Acyltransferase 3" evidence="2">
    <location>
        <begin position="3"/>
        <end position="313"/>
    </location>
</feature>
<dbReference type="GO" id="GO:0016020">
    <property type="term" value="C:membrane"/>
    <property type="evidence" value="ECO:0007669"/>
    <property type="project" value="TreeGrafter"/>
</dbReference>
<dbReference type="InterPro" id="IPR043968">
    <property type="entry name" value="SGNH"/>
</dbReference>
<feature type="transmembrane region" description="Helical" evidence="1">
    <location>
        <begin position="67"/>
        <end position="87"/>
    </location>
</feature>
<reference evidence="4 5" key="1">
    <citation type="submission" date="2020-08" db="EMBL/GenBank/DDBJ databases">
        <title>Stenotrophomonas tumulicola JCM 30961.</title>
        <authorList>
            <person name="Deng Y."/>
        </authorList>
    </citation>
    <scope>NUCLEOTIDE SEQUENCE [LARGE SCALE GENOMIC DNA]</scope>
    <source>
        <strain evidence="4 5">JCM 30961</strain>
    </source>
</reference>
<evidence type="ECO:0000259" key="2">
    <source>
        <dbReference type="Pfam" id="PF01757"/>
    </source>
</evidence>
<keyword evidence="1" id="KW-0472">Membrane</keyword>
<keyword evidence="4" id="KW-0808">Transferase</keyword>
<feature type="transmembrane region" description="Helical" evidence="1">
    <location>
        <begin position="25"/>
        <end position="46"/>
    </location>
</feature>
<dbReference type="Pfam" id="PF01757">
    <property type="entry name" value="Acyl_transf_3"/>
    <property type="match status" value="1"/>
</dbReference>
<feature type="transmembrane region" description="Helical" evidence="1">
    <location>
        <begin position="137"/>
        <end position="153"/>
    </location>
</feature>
<evidence type="ECO:0000259" key="3">
    <source>
        <dbReference type="Pfam" id="PF19040"/>
    </source>
</evidence>
<keyword evidence="4" id="KW-0012">Acyltransferase</keyword>
<dbReference type="InterPro" id="IPR002656">
    <property type="entry name" value="Acyl_transf_3_dom"/>
</dbReference>
<dbReference type="Proteomes" id="UP000547058">
    <property type="component" value="Unassembled WGS sequence"/>
</dbReference>
<sequence>MDINGLRAIAVMMVAIYHFKYQFGYGGYAGVDVFFVISGFLMNEIYRKSAPFWAGAMDFYSRRLNRIYPALAFFSAATFLLLLPFSAPSALSSVAREVLAALTFTSNIFYWKSTSGYFGAAADSFSLLHTWSLSLEWQFYIFFPLIIFSGNIFRRIIPLWAIYLLLAVGSLVACLILAPRFQNPAFYLLPTRAWELLIGAFASAVPLRNRFPRLSEVTGLIGIVLFFLVSKSSVGWPGPWTLVPTISAALLLHANIGNERSFLRFQPFQKLGNSSYSIYLAHWPIAHLFHVKQIAFTPISSGIGLVISVILGMAGHHFIERRFRPRFLSMIAIGLVIIATAFLVSKLELSKHWLPKQVIELDSYANYVGTTRHRDQFGNLNATCFLSSSRNGVDLFDDKCIPRGSKPRLLILGDSHAAQLSRSLKDEFTEFDVSQVTASGCLPVPSSHGAQRCTELMNKFYNEILPSTHFDIVLVTAHWFSLAPDIKPLPKLIASATDRLSMNAGQVYVIGQTKVYDHPLFKLLQVGADPASHEVEGAQRLNDFLAKTFATGNTRYLNVYELNCKAVGCSYIDDKNEPFMFDDNHLTPGWAAAEAKLLRELMREEIAPSPSHDELAGSPVSD</sequence>
<proteinExistence type="predicted"/>
<evidence type="ECO:0000256" key="1">
    <source>
        <dbReference type="SAM" id="Phobius"/>
    </source>
</evidence>
<feature type="transmembrane region" description="Helical" evidence="1">
    <location>
        <begin position="217"/>
        <end position="236"/>
    </location>
</feature>
<comment type="caution">
    <text evidence="4">The sequence shown here is derived from an EMBL/GenBank/DDBJ whole genome shotgun (WGS) entry which is preliminary data.</text>
</comment>
<dbReference type="GO" id="GO:0016747">
    <property type="term" value="F:acyltransferase activity, transferring groups other than amino-acyl groups"/>
    <property type="evidence" value="ECO:0007669"/>
    <property type="project" value="InterPro"/>
</dbReference>
<accession>A0A7W3IIW9</accession>
<keyword evidence="1" id="KW-0812">Transmembrane</keyword>
<organism evidence="4 5">
    <name type="scientific">Stenotrophomonas tumulicola</name>
    <dbReference type="NCBI Taxonomy" id="1685415"/>
    <lineage>
        <taxon>Bacteria</taxon>
        <taxon>Pseudomonadati</taxon>
        <taxon>Pseudomonadota</taxon>
        <taxon>Gammaproteobacteria</taxon>
        <taxon>Lysobacterales</taxon>
        <taxon>Lysobacteraceae</taxon>
        <taxon>Stenotrophomonas</taxon>
    </lineage>
</organism>
<gene>
    <name evidence="4" type="ORF">H4O11_17215</name>
</gene>
<dbReference type="PANTHER" id="PTHR23028:SF53">
    <property type="entry name" value="ACYL_TRANSF_3 DOMAIN-CONTAINING PROTEIN"/>
    <property type="match status" value="1"/>
</dbReference>
<dbReference type="GO" id="GO:0000271">
    <property type="term" value="P:polysaccharide biosynthetic process"/>
    <property type="evidence" value="ECO:0007669"/>
    <property type="project" value="TreeGrafter"/>
</dbReference>
<dbReference type="InterPro" id="IPR050879">
    <property type="entry name" value="Acyltransferase_3"/>
</dbReference>